<dbReference type="GO" id="GO:0009706">
    <property type="term" value="C:chloroplast inner membrane"/>
    <property type="evidence" value="ECO:0007669"/>
    <property type="project" value="UniProtKB-SubCell"/>
</dbReference>
<comment type="subcellular location">
    <subcellularLocation>
        <location evidence="1">Plastid</location>
        <location evidence="1">Chloroplast inner membrane</location>
        <topology evidence="1">Multi-pass membrane protein</topology>
    </subcellularLocation>
    <subcellularLocation>
        <location evidence="7">Plastid</location>
        <location evidence="7">Chloroplast membrane</location>
        <topology evidence="7">Multi-pass membrane protein</topology>
    </subcellularLocation>
</comment>
<dbReference type="AlphaFoldDB" id="A0AAD3DYD6"/>
<organism evidence="8 9">
    <name type="scientific">Astrephomene gubernaculifera</name>
    <dbReference type="NCBI Taxonomy" id="47775"/>
    <lineage>
        <taxon>Eukaryota</taxon>
        <taxon>Viridiplantae</taxon>
        <taxon>Chlorophyta</taxon>
        <taxon>core chlorophytes</taxon>
        <taxon>Chlorophyceae</taxon>
        <taxon>CS clade</taxon>
        <taxon>Chlamydomonadales</taxon>
        <taxon>Astrephomenaceae</taxon>
        <taxon>Astrephomene</taxon>
    </lineage>
</organism>
<feature type="transmembrane region" description="Helical" evidence="7">
    <location>
        <begin position="217"/>
        <end position="239"/>
    </location>
</feature>
<gene>
    <name evidence="8" type="ORF">Agub_g11355</name>
</gene>
<dbReference type="PANTHER" id="PTHR33510:SF9">
    <property type="entry name" value="HIT-TYPE ZINC FINGER FAMILY PROTEIN-RELATED"/>
    <property type="match status" value="1"/>
</dbReference>
<evidence type="ECO:0000256" key="3">
    <source>
        <dbReference type="ARBA" id="ARBA00022692"/>
    </source>
</evidence>
<keyword evidence="3 7" id="KW-0812">Transmembrane</keyword>
<dbReference type="InterPro" id="IPR005691">
    <property type="entry name" value="Tic20"/>
</dbReference>
<reference evidence="8 9" key="1">
    <citation type="journal article" date="2021" name="Sci. Rep.">
        <title>Genome sequencing of the multicellular alga Astrephomene provides insights into convergent evolution of germ-soma differentiation.</title>
        <authorList>
            <person name="Yamashita S."/>
            <person name="Yamamoto K."/>
            <person name="Matsuzaki R."/>
            <person name="Suzuki S."/>
            <person name="Yamaguchi H."/>
            <person name="Hirooka S."/>
            <person name="Minakuchi Y."/>
            <person name="Miyagishima S."/>
            <person name="Kawachi M."/>
            <person name="Toyoda A."/>
            <person name="Nozaki H."/>
        </authorList>
    </citation>
    <scope>NUCLEOTIDE SEQUENCE [LARGE SCALE GENOMIC DNA]</scope>
    <source>
        <strain evidence="8 9">NIES-4017</strain>
    </source>
</reference>
<accession>A0AAD3DYD6</accession>
<feature type="transmembrane region" description="Helical" evidence="7">
    <location>
        <begin position="147"/>
        <end position="167"/>
    </location>
</feature>
<evidence type="ECO:0000313" key="8">
    <source>
        <dbReference type="EMBL" id="GFR49329.1"/>
    </source>
</evidence>
<evidence type="ECO:0000256" key="4">
    <source>
        <dbReference type="ARBA" id="ARBA00022780"/>
    </source>
</evidence>
<dbReference type="Proteomes" id="UP001054857">
    <property type="component" value="Unassembled WGS sequence"/>
</dbReference>
<feature type="transmembrane region" description="Helical" evidence="7">
    <location>
        <begin position="179"/>
        <end position="197"/>
    </location>
</feature>
<evidence type="ECO:0000256" key="2">
    <source>
        <dbReference type="ARBA" id="ARBA00009596"/>
    </source>
</evidence>
<comment type="caution">
    <text evidence="8">The sequence shown here is derived from an EMBL/GenBank/DDBJ whole genome shotgun (WGS) entry which is preliminary data.</text>
</comment>
<comment type="similarity">
    <text evidence="2 7">Belongs to the Tic20 family.</text>
</comment>
<proteinExistence type="inferred from homology"/>
<comment type="caution">
    <text evidence="7">Lacks conserved residue(s) required for the propagation of feature annotation.</text>
</comment>
<comment type="function">
    <text evidence="7">Involved in protein precursor import into chloroplasts.</text>
</comment>
<keyword evidence="4" id="KW-1001">Plastid inner membrane</keyword>
<sequence>MQSTLGQRAPFSGGLALGSATHSRKLSTPLCRRQSVCVEAQLRHCAGASVAPCTAFGPASPLQRRPTLPTQRKLVVTSSQSGGKAEDVEKQDWKFGRNEGPMSWPWKLMCAILYMLPWVDVTEKTVYFVERFPAFVWTEYFSEPFEHWYNIHEYAPLFIFFATYLGIVRNKKIPHVARYHVMMGVMLDIVAMILIVTEENLPTGVLWTPWSDLFYALMFWFVFLLVVYCLFFCFLGWYCEIPLISEGVYLQIEQAEQLGA</sequence>
<keyword evidence="6 7" id="KW-0472">Membrane</keyword>
<dbReference type="Pfam" id="PF16166">
    <property type="entry name" value="TIC20"/>
    <property type="match status" value="1"/>
</dbReference>
<evidence type="ECO:0000256" key="6">
    <source>
        <dbReference type="ARBA" id="ARBA00023136"/>
    </source>
</evidence>
<evidence type="ECO:0000256" key="1">
    <source>
        <dbReference type="ARBA" id="ARBA00004478"/>
    </source>
</evidence>
<evidence type="ECO:0000313" key="9">
    <source>
        <dbReference type="Proteomes" id="UP001054857"/>
    </source>
</evidence>
<evidence type="ECO:0000256" key="5">
    <source>
        <dbReference type="ARBA" id="ARBA00022989"/>
    </source>
</evidence>
<keyword evidence="7" id="KW-0934">Plastid</keyword>
<protein>
    <recommendedName>
        <fullName evidence="7">Protein TIC 20</fullName>
    </recommendedName>
</protein>
<keyword evidence="7" id="KW-0150">Chloroplast</keyword>
<keyword evidence="9" id="KW-1185">Reference proteome</keyword>
<dbReference type="PANTHER" id="PTHR33510">
    <property type="entry name" value="PROTEIN TIC 20-II, CHLOROPLASTIC"/>
    <property type="match status" value="1"/>
</dbReference>
<evidence type="ECO:0000256" key="7">
    <source>
        <dbReference type="RuleBase" id="RU367003"/>
    </source>
</evidence>
<keyword evidence="5 7" id="KW-1133">Transmembrane helix</keyword>
<name>A0AAD3DYD6_9CHLO</name>
<dbReference type="EMBL" id="BMAR01000029">
    <property type="protein sequence ID" value="GFR49329.1"/>
    <property type="molecule type" value="Genomic_DNA"/>
</dbReference>